<keyword evidence="1" id="KW-0812">Transmembrane</keyword>
<evidence type="ECO:0000313" key="2">
    <source>
        <dbReference type="EMBL" id="SHN42674.1"/>
    </source>
</evidence>
<feature type="transmembrane region" description="Helical" evidence="1">
    <location>
        <begin position="48"/>
        <end position="68"/>
    </location>
</feature>
<name>A0A1M7R8L9_9ACTN</name>
<evidence type="ECO:0000256" key="1">
    <source>
        <dbReference type="SAM" id="Phobius"/>
    </source>
</evidence>
<reference evidence="2 3" key="1">
    <citation type="submission" date="2016-11" db="EMBL/GenBank/DDBJ databases">
        <authorList>
            <person name="Jaros S."/>
            <person name="Januszkiewicz K."/>
            <person name="Wedrychowicz H."/>
        </authorList>
    </citation>
    <scope>NUCLEOTIDE SEQUENCE [LARGE SCALE GENOMIC DNA]</scope>
    <source>
        <strain evidence="2 3">DSM 46144</strain>
    </source>
</reference>
<keyword evidence="3" id="KW-1185">Reference proteome</keyword>
<feature type="transmembrane region" description="Helical" evidence="1">
    <location>
        <begin position="20"/>
        <end position="36"/>
    </location>
</feature>
<proteinExistence type="predicted"/>
<gene>
    <name evidence="2" type="ORF">SAMN05443668_108291</name>
</gene>
<protein>
    <submittedName>
        <fullName evidence="2">Uncharacterized protein</fullName>
    </submittedName>
</protein>
<accession>A0A1M7R8L9</accession>
<keyword evidence="1" id="KW-0472">Membrane</keyword>
<keyword evidence="1" id="KW-1133">Transmembrane helix</keyword>
<organism evidence="2 3">
    <name type="scientific">Cryptosporangium aurantiacum</name>
    <dbReference type="NCBI Taxonomy" id="134849"/>
    <lineage>
        <taxon>Bacteria</taxon>
        <taxon>Bacillati</taxon>
        <taxon>Actinomycetota</taxon>
        <taxon>Actinomycetes</taxon>
        <taxon>Cryptosporangiales</taxon>
        <taxon>Cryptosporangiaceae</taxon>
        <taxon>Cryptosporangium</taxon>
    </lineage>
</organism>
<dbReference type="Proteomes" id="UP000184440">
    <property type="component" value="Unassembled WGS sequence"/>
</dbReference>
<dbReference type="STRING" id="134849.SAMN05443668_108291"/>
<evidence type="ECO:0000313" key="3">
    <source>
        <dbReference type="Proteomes" id="UP000184440"/>
    </source>
</evidence>
<sequence>MEGVLLGQEDGTLRDNPDTMIIVVFVILAGLLLNWAQRKWMPGMSRRNRIFVIGVGALVLGGFFYGYLFDVAAA</sequence>
<dbReference type="EMBL" id="FRCS01000008">
    <property type="protein sequence ID" value="SHN42674.1"/>
    <property type="molecule type" value="Genomic_DNA"/>
</dbReference>
<dbReference type="AlphaFoldDB" id="A0A1M7R8L9"/>